<dbReference type="InterPro" id="IPR006094">
    <property type="entry name" value="Oxid_FAD_bind_N"/>
</dbReference>
<dbReference type="GO" id="GO:0016491">
    <property type="term" value="F:oxidoreductase activity"/>
    <property type="evidence" value="ECO:0007669"/>
    <property type="project" value="UniProtKB-KW"/>
</dbReference>
<dbReference type="VEuPathDB" id="FungiDB:PV09_06727"/>
<dbReference type="Proteomes" id="UP000053259">
    <property type="component" value="Unassembled WGS sequence"/>
</dbReference>
<dbReference type="InterPro" id="IPR036318">
    <property type="entry name" value="FAD-bd_PCMH-like_sf"/>
</dbReference>
<protein>
    <recommendedName>
        <fullName evidence="4">FAD-binding PCMH-type domain-containing protein</fullName>
    </recommendedName>
</protein>
<feature type="signal peptide" evidence="3">
    <location>
        <begin position="1"/>
        <end position="22"/>
    </location>
</feature>
<dbReference type="Pfam" id="PF01565">
    <property type="entry name" value="FAD_binding_4"/>
    <property type="match status" value="1"/>
</dbReference>
<comment type="similarity">
    <text evidence="1">Belongs to the oxygen-dependent FAD-linked oxidoreductase family.</text>
</comment>
<dbReference type="SUPFAM" id="SSF56176">
    <property type="entry name" value="FAD-binding/transporter-associated domain-like"/>
    <property type="match status" value="1"/>
</dbReference>
<dbReference type="InterPro" id="IPR016169">
    <property type="entry name" value="FAD-bd_PCMH_sub2"/>
</dbReference>
<dbReference type="GeneID" id="27314700"/>
<accession>A0A0D2ARR6</accession>
<dbReference type="PANTHER" id="PTHR13878">
    <property type="entry name" value="GULONOLACTONE OXIDASE"/>
    <property type="match status" value="1"/>
</dbReference>
<dbReference type="STRING" id="253628.A0A0D2ARR6"/>
<evidence type="ECO:0000313" key="5">
    <source>
        <dbReference type="EMBL" id="KIW01879.1"/>
    </source>
</evidence>
<evidence type="ECO:0000313" key="6">
    <source>
        <dbReference type="Proteomes" id="UP000053259"/>
    </source>
</evidence>
<organism evidence="5 6">
    <name type="scientific">Verruconis gallopava</name>
    <dbReference type="NCBI Taxonomy" id="253628"/>
    <lineage>
        <taxon>Eukaryota</taxon>
        <taxon>Fungi</taxon>
        <taxon>Dikarya</taxon>
        <taxon>Ascomycota</taxon>
        <taxon>Pezizomycotina</taxon>
        <taxon>Dothideomycetes</taxon>
        <taxon>Pleosporomycetidae</taxon>
        <taxon>Venturiales</taxon>
        <taxon>Sympoventuriaceae</taxon>
        <taxon>Verruconis</taxon>
    </lineage>
</organism>
<dbReference type="InterPro" id="IPR016166">
    <property type="entry name" value="FAD-bd_PCMH"/>
</dbReference>
<keyword evidence="6" id="KW-1185">Reference proteome</keyword>
<gene>
    <name evidence="5" type="ORF">PV09_06727</name>
</gene>
<evidence type="ECO:0000256" key="3">
    <source>
        <dbReference type="SAM" id="SignalP"/>
    </source>
</evidence>
<dbReference type="Gene3D" id="3.30.465.10">
    <property type="match status" value="2"/>
</dbReference>
<feature type="domain" description="FAD-binding PCMH-type" evidence="4">
    <location>
        <begin position="130"/>
        <end position="315"/>
    </location>
</feature>
<dbReference type="InterPro" id="IPR050432">
    <property type="entry name" value="FAD-linked_Oxidoreductases_BP"/>
</dbReference>
<dbReference type="InParanoid" id="A0A0D2ARR6"/>
<dbReference type="OrthoDB" id="9983560at2759"/>
<proteinExistence type="inferred from homology"/>
<dbReference type="RefSeq" id="XP_016211748.1">
    <property type="nucleotide sequence ID" value="XM_016360409.1"/>
</dbReference>
<dbReference type="EMBL" id="KN847552">
    <property type="protein sequence ID" value="KIW01879.1"/>
    <property type="molecule type" value="Genomic_DNA"/>
</dbReference>
<keyword evidence="2" id="KW-0560">Oxidoreductase</keyword>
<reference evidence="5 6" key="1">
    <citation type="submission" date="2015-01" db="EMBL/GenBank/DDBJ databases">
        <title>The Genome Sequence of Ochroconis gallopava CBS43764.</title>
        <authorList>
            <consortium name="The Broad Institute Genomics Platform"/>
            <person name="Cuomo C."/>
            <person name="de Hoog S."/>
            <person name="Gorbushina A."/>
            <person name="Stielow B."/>
            <person name="Teixiera M."/>
            <person name="Abouelleil A."/>
            <person name="Chapman S.B."/>
            <person name="Priest M."/>
            <person name="Young S.K."/>
            <person name="Wortman J."/>
            <person name="Nusbaum C."/>
            <person name="Birren B."/>
        </authorList>
    </citation>
    <scope>NUCLEOTIDE SEQUENCE [LARGE SCALE GENOMIC DNA]</scope>
    <source>
        <strain evidence="5 6">CBS 43764</strain>
    </source>
</reference>
<dbReference type="Pfam" id="PF08031">
    <property type="entry name" value="BBE"/>
    <property type="match status" value="1"/>
</dbReference>
<evidence type="ECO:0000256" key="2">
    <source>
        <dbReference type="ARBA" id="ARBA00023002"/>
    </source>
</evidence>
<evidence type="ECO:0000259" key="4">
    <source>
        <dbReference type="PROSITE" id="PS51387"/>
    </source>
</evidence>
<sequence>MKTFEIATSILFTLFLPKSALSTVIDGSECKCIPGDPCWPSMQDWSAFNETINGSLIASVPPAEACYPGKSYNADACNLILASWFDSNWHAKSPISIDYPEWANNSCNPIFPNGTSLTGDPNSGSRGCTLGYYPVYAVNASSAEMISTAVKWAASRNIRLVVKNTGHSFAGRSTGYASLSIWTHNMRGFQYHDDWKPIGCSSTNSTEKQKAATLAAGMQDRDVYALSHEHGAIVVGGSNPSVGIMGWFPGGGHGPLSSSYGMGADNLLQAKVVLANGDVVIANECQHSDLYWALRGGGSGTFGVIVEATMMAFPTPQTTITLLNVTSLPGDGTNLTSRWWQLIAELHADFPAIKDGGAQGYYVVSAPPIVALPSFEFFTYHYESDKDTVDSLWRPVLDRLNEHKDFVNYTFFTYTAPTFFDIWNASTGQAFEAVATGGGWMASRLLTRRALTEDIQAVAKAFEKAGPILIGHMIANDKNRRLDSALNPGWRDTVVHVVVVAEYRDGDPPDVKEKAKEETMSVKAYALKQISPEAGAYFNEMNPYEPDWQYTFFSKNYPRLRRIKDKYDPTGVLWCLSCVGSEDWIEKENKRLCRPSWW</sequence>
<evidence type="ECO:0000256" key="1">
    <source>
        <dbReference type="ARBA" id="ARBA00005466"/>
    </source>
</evidence>
<dbReference type="AlphaFoldDB" id="A0A0D2ARR6"/>
<feature type="chain" id="PRO_5002238636" description="FAD-binding PCMH-type domain-containing protein" evidence="3">
    <location>
        <begin position="23"/>
        <end position="598"/>
    </location>
</feature>
<dbReference type="PANTHER" id="PTHR13878:SF91">
    <property type="entry name" value="FAD BINDING DOMAIN PROTEIN (AFU_ORTHOLOGUE AFUA_6G12070)-RELATED"/>
    <property type="match status" value="1"/>
</dbReference>
<dbReference type="InterPro" id="IPR012951">
    <property type="entry name" value="BBE"/>
</dbReference>
<dbReference type="PROSITE" id="PS51387">
    <property type="entry name" value="FAD_PCMH"/>
    <property type="match status" value="1"/>
</dbReference>
<name>A0A0D2ARR6_9PEZI</name>
<keyword evidence="3" id="KW-0732">Signal</keyword>
<dbReference type="HOGENOM" id="CLU_018354_4_4_1"/>
<dbReference type="GO" id="GO:0071949">
    <property type="term" value="F:FAD binding"/>
    <property type="evidence" value="ECO:0007669"/>
    <property type="project" value="InterPro"/>
</dbReference>